<evidence type="ECO:0000256" key="7">
    <source>
        <dbReference type="ARBA" id="ARBA00023034"/>
    </source>
</evidence>
<keyword evidence="9" id="KW-0325">Glycoprotein</keyword>
<evidence type="ECO:0000256" key="5">
    <source>
        <dbReference type="ARBA" id="ARBA00022968"/>
    </source>
</evidence>
<comment type="subcellular location">
    <subcellularLocation>
        <location evidence="1">Golgi apparatus membrane</location>
        <topology evidence="1">Single-pass type II membrane protein</topology>
    </subcellularLocation>
</comment>
<dbReference type="GO" id="GO:0001733">
    <property type="term" value="F:galactosylceramide sulfotransferase activity"/>
    <property type="evidence" value="ECO:0007669"/>
    <property type="project" value="InterPro"/>
</dbReference>
<dbReference type="GeneID" id="118407793"/>
<evidence type="ECO:0000256" key="9">
    <source>
        <dbReference type="ARBA" id="ARBA00023180"/>
    </source>
</evidence>
<keyword evidence="5" id="KW-0735">Signal-anchor</keyword>
<dbReference type="OrthoDB" id="10081752at2759"/>
<protein>
    <submittedName>
        <fullName evidence="11">Galactose-3-O-sulfotransferase 2-like</fullName>
    </submittedName>
</protein>
<evidence type="ECO:0000256" key="8">
    <source>
        <dbReference type="ARBA" id="ARBA00023136"/>
    </source>
</evidence>
<keyword evidence="6" id="KW-1133">Transmembrane helix</keyword>
<evidence type="ECO:0000256" key="4">
    <source>
        <dbReference type="ARBA" id="ARBA00022692"/>
    </source>
</evidence>
<evidence type="ECO:0000313" key="11">
    <source>
        <dbReference type="RefSeq" id="XP_035664219.1"/>
    </source>
</evidence>
<dbReference type="GO" id="GO:0000139">
    <property type="term" value="C:Golgi membrane"/>
    <property type="evidence" value="ECO:0007669"/>
    <property type="project" value="UniProtKB-SubCell"/>
</dbReference>
<proteinExistence type="inferred from homology"/>
<keyword evidence="4" id="KW-0812">Transmembrane</keyword>
<keyword evidence="8" id="KW-0472">Membrane</keyword>
<evidence type="ECO:0000256" key="2">
    <source>
        <dbReference type="ARBA" id="ARBA00008124"/>
    </source>
</evidence>
<accession>A0A9J7KHY6</accession>
<dbReference type="AlphaFoldDB" id="A0A9J7KHY6"/>
<name>A0A9J7KHY6_BRAFL</name>
<dbReference type="PANTHER" id="PTHR14647:SF87">
    <property type="entry name" value="PUTATIVE-RELATED"/>
    <property type="match status" value="1"/>
</dbReference>
<gene>
    <name evidence="11" type="primary">LOC118407793</name>
</gene>
<keyword evidence="10" id="KW-1185">Reference proteome</keyword>
<dbReference type="InterPro" id="IPR009729">
    <property type="entry name" value="Gal-3-0_sulfotransfrase"/>
</dbReference>
<sequence>MAFDLGYPTEGADDMEAAERYIKELEHDFTLVLLLEHLDESLVLLRRLMCWETRDVVCDTVPKNARNYSYKSYIPTAEEMTNLRKWKAVDYLLYDTFNRSLWRKIEAQGPDFKKELDYYRELKKNISWYCHEDLKQRSNHSIVVKASNWSPQFVVDKEYCRGIKTREWILMRDIRQKASWKEERRWGIVLPIENVRSIIKGWPTFKYKIELTNYEKGLQKETKTN</sequence>
<dbReference type="GO" id="GO:0008146">
    <property type="term" value="F:sulfotransferase activity"/>
    <property type="evidence" value="ECO:0000318"/>
    <property type="project" value="GO_Central"/>
</dbReference>
<dbReference type="OMA" id="WEASEDM"/>
<dbReference type="RefSeq" id="XP_035664219.1">
    <property type="nucleotide sequence ID" value="XM_035808326.1"/>
</dbReference>
<comment type="similarity">
    <text evidence="2">Belongs to the galactose-3-O-sulfotransferase family.</text>
</comment>
<dbReference type="GO" id="GO:0009247">
    <property type="term" value="P:glycolipid biosynthetic process"/>
    <property type="evidence" value="ECO:0007669"/>
    <property type="project" value="InterPro"/>
</dbReference>
<evidence type="ECO:0000256" key="6">
    <source>
        <dbReference type="ARBA" id="ARBA00022989"/>
    </source>
</evidence>
<dbReference type="PANTHER" id="PTHR14647">
    <property type="entry name" value="GALACTOSE-3-O-SULFOTRANSFERASE"/>
    <property type="match status" value="1"/>
</dbReference>
<keyword evidence="3" id="KW-0808">Transferase</keyword>
<dbReference type="InterPro" id="IPR027417">
    <property type="entry name" value="P-loop_NTPase"/>
</dbReference>
<dbReference type="KEGG" id="bfo:118407793"/>
<evidence type="ECO:0000256" key="3">
    <source>
        <dbReference type="ARBA" id="ARBA00022679"/>
    </source>
</evidence>
<dbReference type="Pfam" id="PF06990">
    <property type="entry name" value="Gal-3-0_sulfotr"/>
    <property type="match status" value="1"/>
</dbReference>
<dbReference type="Gene3D" id="3.40.50.300">
    <property type="entry name" value="P-loop containing nucleotide triphosphate hydrolases"/>
    <property type="match status" value="1"/>
</dbReference>
<evidence type="ECO:0000313" key="10">
    <source>
        <dbReference type="Proteomes" id="UP000001554"/>
    </source>
</evidence>
<dbReference type="Proteomes" id="UP000001554">
    <property type="component" value="Unplaced"/>
</dbReference>
<keyword evidence="7" id="KW-0333">Golgi apparatus</keyword>
<organism evidence="10 11">
    <name type="scientific">Branchiostoma floridae</name>
    <name type="common">Florida lancelet</name>
    <name type="synonym">Amphioxus</name>
    <dbReference type="NCBI Taxonomy" id="7739"/>
    <lineage>
        <taxon>Eukaryota</taxon>
        <taxon>Metazoa</taxon>
        <taxon>Chordata</taxon>
        <taxon>Cephalochordata</taxon>
        <taxon>Leptocardii</taxon>
        <taxon>Amphioxiformes</taxon>
        <taxon>Branchiostomatidae</taxon>
        <taxon>Branchiostoma</taxon>
    </lineage>
</organism>
<evidence type="ECO:0000256" key="1">
    <source>
        <dbReference type="ARBA" id="ARBA00004323"/>
    </source>
</evidence>
<reference evidence="11" key="1">
    <citation type="submission" date="2025-08" db="UniProtKB">
        <authorList>
            <consortium name="RefSeq"/>
        </authorList>
    </citation>
    <scope>IDENTIFICATION</scope>
    <source>
        <strain evidence="11">S238N-H82</strain>
        <tissue evidence="11">Testes</tissue>
    </source>
</reference>